<keyword evidence="3" id="KW-1185">Reference proteome</keyword>
<proteinExistence type="predicted"/>
<feature type="domain" description="ChsH2 C-terminal OB-fold" evidence="1">
    <location>
        <begin position="52"/>
        <end position="109"/>
    </location>
</feature>
<dbReference type="RefSeq" id="WP_281843643.1">
    <property type="nucleotide sequence ID" value="NZ_BROH01000013.1"/>
</dbReference>
<dbReference type="SUPFAM" id="SSF50249">
    <property type="entry name" value="Nucleic acid-binding proteins"/>
    <property type="match status" value="1"/>
</dbReference>
<name>A0ABQ5LXG2_9RHOB</name>
<gene>
    <name evidence="2" type="ORF">STA1M1_34880</name>
</gene>
<evidence type="ECO:0000313" key="2">
    <source>
        <dbReference type="EMBL" id="GKY89619.1"/>
    </source>
</evidence>
<dbReference type="InterPro" id="IPR052513">
    <property type="entry name" value="Thioester_dehydratase-like"/>
</dbReference>
<dbReference type="EMBL" id="BROH01000013">
    <property type="protein sequence ID" value="GKY89619.1"/>
    <property type="molecule type" value="Genomic_DNA"/>
</dbReference>
<reference evidence="2" key="1">
    <citation type="journal article" date="2023" name="Int. J. Syst. Evol. Microbiol.">
        <title>Sinisalibacter aestuarii sp. nov., isolated from estuarine sediment of the Arakawa River.</title>
        <authorList>
            <person name="Arafat S.T."/>
            <person name="Hirano S."/>
            <person name="Sato A."/>
            <person name="Takeuchi K."/>
            <person name="Yasuda T."/>
            <person name="Terahara T."/>
            <person name="Hamada M."/>
            <person name="Kobayashi T."/>
        </authorList>
    </citation>
    <scope>NUCLEOTIDE SEQUENCE</scope>
    <source>
        <strain evidence="2">B-399</strain>
    </source>
</reference>
<sequence length="124" mass="12964">MTDDNTAPEAEYLGHLAQGRFMLQRDPLSGAAVFPPRLRAPGHGGALGAFAPVSGRGVIYSLTVQPKKPPQPARIIVLVDLEEGGRMLSHMPAATPDSVAIGDAVTARIVTEGETPTIVFDPAP</sequence>
<evidence type="ECO:0000259" key="1">
    <source>
        <dbReference type="Pfam" id="PF01796"/>
    </source>
</evidence>
<evidence type="ECO:0000313" key="3">
    <source>
        <dbReference type="Proteomes" id="UP001144205"/>
    </source>
</evidence>
<organism evidence="2 3">
    <name type="scientific">Sinisalibacter aestuarii</name>
    <dbReference type="NCBI Taxonomy" id="2949426"/>
    <lineage>
        <taxon>Bacteria</taxon>
        <taxon>Pseudomonadati</taxon>
        <taxon>Pseudomonadota</taxon>
        <taxon>Alphaproteobacteria</taxon>
        <taxon>Rhodobacterales</taxon>
        <taxon>Roseobacteraceae</taxon>
        <taxon>Sinisalibacter</taxon>
    </lineage>
</organism>
<dbReference type="InterPro" id="IPR012340">
    <property type="entry name" value="NA-bd_OB-fold"/>
</dbReference>
<protein>
    <recommendedName>
        <fullName evidence="1">ChsH2 C-terminal OB-fold domain-containing protein</fullName>
    </recommendedName>
</protein>
<comment type="caution">
    <text evidence="2">The sequence shown here is derived from an EMBL/GenBank/DDBJ whole genome shotgun (WGS) entry which is preliminary data.</text>
</comment>
<dbReference type="PANTHER" id="PTHR34075:SF5">
    <property type="entry name" value="BLR3430 PROTEIN"/>
    <property type="match status" value="1"/>
</dbReference>
<dbReference type="Proteomes" id="UP001144205">
    <property type="component" value="Unassembled WGS sequence"/>
</dbReference>
<dbReference type="InterPro" id="IPR002878">
    <property type="entry name" value="ChsH2_C"/>
</dbReference>
<accession>A0ABQ5LXG2</accession>
<dbReference type="PANTHER" id="PTHR34075">
    <property type="entry name" value="BLR3430 PROTEIN"/>
    <property type="match status" value="1"/>
</dbReference>
<dbReference type="Pfam" id="PF01796">
    <property type="entry name" value="OB_ChsH2_C"/>
    <property type="match status" value="1"/>
</dbReference>